<dbReference type="Proteomes" id="UP000092695">
    <property type="component" value="Chromosome"/>
</dbReference>
<dbReference type="GO" id="GO:0017004">
    <property type="term" value="P:cytochrome complex assembly"/>
    <property type="evidence" value="ECO:0007669"/>
    <property type="project" value="UniProtKB-KW"/>
</dbReference>
<dbReference type="Pfam" id="PF04995">
    <property type="entry name" value="CcmD"/>
    <property type="match status" value="1"/>
</dbReference>
<evidence type="ECO:0000256" key="3">
    <source>
        <dbReference type="ARBA" id="ARBA00008741"/>
    </source>
</evidence>
<evidence type="ECO:0000256" key="7">
    <source>
        <dbReference type="ARBA" id="ARBA00022519"/>
    </source>
</evidence>
<evidence type="ECO:0000256" key="5">
    <source>
        <dbReference type="ARBA" id="ARBA00022448"/>
    </source>
</evidence>
<evidence type="ECO:0000256" key="9">
    <source>
        <dbReference type="ARBA" id="ARBA00022748"/>
    </source>
</evidence>
<gene>
    <name evidence="13" type="ORF">BA177_09060</name>
</gene>
<dbReference type="GO" id="GO:1903607">
    <property type="term" value="P:cytochrome c biosynthetic process"/>
    <property type="evidence" value="ECO:0007669"/>
    <property type="project" value="TreeGrafter"/>
</dbReference>
<comment type="function">
    <text evidence="1 12">Required for the export of heme to the periplasm for the biogenesis of c-type cytochromes.</text>
</comment>
<name>A0A193LFP8_9GAMM</name>
<evidence type="ECO:0000256" key="12">
    <source>
        <dbReference type="RuleBase" id="RU363101"/>
    </source>
</evidence>
<dbReference type="PANTHER" id="PTHR37531:SF1">
    <property type="entry name" value="HEME EXPORTER PROTEIN D"/>
    <property type="match status" value="1"/>
</dbReference>
<evidence type="ECO:0000313" key="14">
    <source>
        <dbReference type="Proteomes" id="UP000092695"/>
    </source>
</evidence>
<comment type="subcellular location">
    <subcellularLocation>
        <location evidence="2 12">Cell inner membrane</location>
        <topology evidence="2 12">Single-pass membrane protein</topology>
    </subcellularLocation>
</comment>
<keyword evidence="7 12" id="KW-0997">Cell inner membrane</keyword>
<feature type="transmembrane region" description="Helical" evidence="12">
    <location>
        <begin position="12"/>
        <end position="31"/>
    </location>
</feature>
<evidence type="ECO:0000256" key="2">
    <source>
        <dbReference type="ARBA" id="ARBA00004377"/>
    </source>
</evidence>
<protein>
    <recommendedName>
        <fullName evidence="4 12">Heme exporter protein D</fullName>
    </recommendedName>
</protein>
<keyword evidence="6 12" id="KW-1003">Cell membrane</keyword>
<sequence length="53" mass="6079">MEMLAMGKYGFYVWTSYGIAAAVLITCVVQARQRQRKVLRDIARQVQLAESEE</sequence>
<keyword evidence="10 12" id="KW-1133">Transmembrane helix</keyword>
<keyword evidence="5 12" id="KW-0813">Transport</keyword>
<evidence type="ECO:0000256" key="10">
    <source>
        <dbReference type="ARBA" id="ARBA00022989"/>
    </source>
</evidence>
<dbReference type="NCBIfam" id="TIGR03141">
    <property type="entry name" value="cytochro_ccmD"/>
    <property type="match status" value="1"/>
</dbReference>
<keyword evidence="11 12" id="KW-0472">Membrane</keyword>
<dbReference type="GO" id="GO:0005886">
    <property type="term" value="C:plasma membrane"/>
    <property type="evidence" value="ECO:0007669"/>
    <property type="project" value="UniProtKB-SubCell"/>
</dbReference>
<reference evidence="13 14" key="1">
    <citation type="submission" date="2016-06" db="EMBL/GenBank/DDBJ databases">
        <title>Complete genome sequence of a deep-branching marine Gamma Proteobacterium Woeseia oceani type strain XK5.</title>
        <authorList>
            <person name="Mu D."/>
            <person name="Du Z."/>
        </authorList>
    </citation>
    <scope>NUCLEOTIDE SEQUENCE [LARGE SCALE GENOMIC DNA]</scope>
    <source>
        <strain evidence="13 14">XK5</strain>
    </source>
</reference>
<keyword evidence="14" id="KW-1185">Reference proteome</keyword>
<accession>A0A193LFP8</accession>
<dbReference type="KEGG" id="woc:BA177_09060"/>
<dbReference type="GO" id="GO:0015886">
    <property type="term" value="P:heme transport"/>
    <property type="evidence" value="ECO:0007669"/>
    <property type="project" value="InterPro"/>
</dbReference>
<proteinExistence type="inferred from homology"/>
<evidence type="ECO:0000256" key="4">
    <source>
        <dbReference type="ARBA" id="ARBA00016461"/>
    </source>
</evidence>
<dbReference type="AlphaFoldDB" id="A0A193LFP8"/>
<keyword evidence="9 12" id="KW-0201">Cytochrome c-type biogenesis</keyword>
<dbReference type="InterPro" id="IPR007078">
    <property type="entry name" value="Haem_export_protD_CcmD"/>
</dbReference>
<keyword evidence="8 12" id="KW-0812">Transmembrane</keyword>
<evidence type="ECO:0000256" key="6">
    <source>
        <dbReference type="ARBA" id="ARBA00022475"/>
    </source>
</evidence>
<evidence type="ECO:0000313" key="13">
    <source>
        <dbReference type="EMBL" id="ANO51327.1"/>
    </source>
</evidence>
<dbReference type="STRING" id="1548547.BA177_09060"/>
<evidence type="ECO:0000256" key="11">
    <source>
        <dbReference type="ARBA" id="ARBA00023136"/>
    </source>
</evidence>
<dbReference type="PANTHER" id="PTHR37531">
    <property type="entry name" value="HEME EXPORTER PROTEIN D"/>
    <property type="match status" value="1"/>
</dbReference>
<dbReference type="InterPro" id="IPR052075">
    <property type="entry name" value="Heme_exporter_D"/>
</dbReference>
<organism evidence="13 14">
    <name type="scientific">Woeseia oceani</name>
    <dbReference type="NCBI Taxonomy" id="1548547"/>
    <lineage>
        <taxon>Bacteria</taxon>
        <taxon>Pseudomonadati</taxon>
        <taxon>Pseudomonadota</taxon>
        <taxon>Gammaproteobacteria</taxon>
        <taxon>Woeseiales</taxon>
        <taxon>Woeseiaceae</taxon>
        <taxon>Woeseia</taxon>
    </lineage>
</organism>
<comment type="similarity">
    <text evidence="3 12">Belongs to the CcmD/CycX/HelD family.</text>
</comment>
<evidence type="ECO:0000256" key="1">
    <source>
        <dbReference type="ARBA" id="ARBA00002442"/>
    </source>
</evidence>
<evidence type="ECO:0000256" key="8">
    <source>
        <dbReference type="ARBA" id="ARBA00022692"/>
    </source>
</evidence>
<dbReference type="EMBL" id="CP016268">
    <property type="protein sequence ID" value="ANO51327.1"/>
    <property type="molecule type" value="Genomic_DNA"/>
</dbReference>